<name>A0A1C6FTV4_9FIRM</name>
<dbReference type="SUPFAM" id="SSF69304">
    <property type="entry name" value="Tricorn protease N-terminal domain"/>
    <property type="match status" value="1"/>
</dbReference>
<reference evidence="3" key="1">
    <citation type="submission" date="2015-09" db="EMBL/GenBank/DDBJ databases">
        <authorList>
            <consortium name="Pathogen Informatics"/>
        </authorList>
    </citation>
    <scope>NUCLEOTIDE SEQUENCE</scope>
    <source>
        <strain evidence="3">2789STDY5834896</strain>
    </source>
</reference>
<feature type="chain" id="PRO_5008735431" description="DUF5050 domain-containing protein" evidence="2">
    <location>
        <begin position="24"/>
        <end position="363"/>
    </location>
</feature>
<sequence>MRAAKLLAVAVALTALLGGCSHASEGAKKPTAPSKKPAPPSYGSQLSYQDNKYQNSRVRRGADNTYVCSCHEIYQIDAQGAVKVLVSMPDTQLYGLRLYREDLLLFTSRDMTPRGDALFALGFWSCDLHTGALQQQPFFPQYYEIIGDVLYTAEGGQDLLRANGADTYSLPDLKPLKNGVLCPLSAVYTGLGALDLDSGIYAAAENHEVLGYEPQVTVRQDIVLSQLGGGESQHICTYTGTMYDGWLATHRGVYYQQADALWVADYQSKDPVQLCAKLPEGMRLFTYDENWLYLIDSDSYQTMARVHSQTGRIETLPFTVKDDPFASPLDTCGGYLYFTGPDDLLYRCPQSDPSAIQVEPFDG</sequence>
<feature type="region of interest" description="Disordered" evidence="1">
    <location>
        <begin position="23"/>
        <end position="48"/>
    </location>
</feature>
<feature type="signal peptide" evidence="2">
    <location>
        <begin position="1"/>
        <end position="23"/>
    </location>
</feature>
<gene>
    <name evidence="3" type="ORF">SAMEA3545359_00110</name>
</gene>
<dbReference type="PROSITE" id="PS51257">
    <property type="entry name" value="PROKAR_LIPOPROTEIN"/>
    <property type="match status" value="1"/>
</dbReference>
<evidence type="ECO:0000256" key="1">
    <source>
        <dbReference type="SAM" id="MobiDB-lite"/>
    </source>
</evidence>
<evidence type="ECO:0008006" key="4">
    <source>
        <dbReference type="Google" id="ProtNLM"/>
    </source>
</evidence>
<dbReference type="EMBL" id="FMHG01000001">
    <property type="protein sequence ID" value="SCJ36467.1"/>
    <property type="molecule type" value="Genomic_DNA"/>
</dbReference>
<protein>
    <recommendedName>
        <fullName evidence="4">DUF5050 domain-containing protein</fullName>
    </recommendedName>
</protein>
<proteinExistence type="predicted"/>
<organism evidence="3">
    <name type="scientific">uncultured Anaerotruncus sp</name>
    <dbReference type="NCBI Taxonomy" id="905011"/>
    <lineage>
        <taxon>Bacteria</taxon>
        <taxon>Bacillati</taxon>
        <taxon>Bacillota</taxon>
        <taxon>Clostridia</taxon>
        <taxon>Eubacteriales</taxon>
        <taxon>Oscillospiraceae</taxon>
        <taxon>Anaerotruncus</taxon>
        <taxon>environmental samples</taxon>
    </lineage>
</organism>
<dbReference type="AlphaFoldDB" id="A0A1C6FTV4"/>
<keyword evidence="2" id="KW-0732">Signal</keyword>
<accession>A0A1C6FTV4</accession>
<evidence type="ECO:0000256" key="2">
    <source>
        <dbReference type="SAM" id="SignalP"/>
    </source>
</evidence>
<evidence type="ECO:0000313" key="3">
    <source>
        <dbReference type="EMBL" id="SCJ36467.1"/>
    </source>
</evidence>